<name>A0A2W4C681_9HYPH</name>
<dbReference type="Proteomes" id="UP000248925">
    <property type="component" value="Unassembled WGS sequence"/>
</dbReference>
<evidence type="ECO:0000313" key="2">
    <source>
        <dbReference type="EMBL" id="PZM09139.1"/>
    </source>
</evidence>
<dbReference type="Pfam" id="PF11154">
    <property type="entry name" value="DUF2934"/>
    <property type="match status" value="1"/>
</dbReference>
<keyword evidence="3" id="KW-1185">Reference proteome</keyword>
<dbReference type="OrthoDB" id="8386901at2"/>
<sequence>MGIDREEQLKRAAHAIWEREGRPEGADLDHWRRAEEELGPENENSAGTDGDTIDGDDLANPRAMREAARQHGDTYLVATDLEDDDQRTSSAGTREQP</sequence>
<gene>
    <name evidence="2" type="ORF">CPY51_26825</name>
</gene>
<comment type="caution">
    <text evidence="2">The sequence shown here is derived from an EMBL/GenBank/DDBJ whole genome shotgun (WGS) entry which is preliminary data.</text>
</comment>
<protein>
    <recommendedName>
        <fullName evidence="4">DUF2934 domain-containing protein</fullName>
    </recommendedName>
</protein>
<evidence type="ECO:0000256" key="1">
    <source>
        <dbReference type="SAM" id="MobiDB-lite"/>
    </source>
</evidence>
<feature type="compositionally biased region" description="Basic and acidic residues" evidence="1">
    <location>
        <begin position="63"/>
        <end position="72"/>
    </location>
</feature>
<evidence type="ECO:0008006" key="4">
    <source>
        <dbReference type="Google" id="ProtNLM"/>
    </source>
</evidence>
<reference evidence="2 3" key="1">
    <citation type="journal article" date="2018" name="Sci. Rep.">
        <title>Rhizobium tumorigenes sp. nov., a novel plant tumorigenic bacterium isolated from cane gall tumors on thornless blackberry.</title>
        <authorList>
            <person name="Kuzmanovi N."/>
            <person name="Smalla K."/>
            <person name="Gronow S."/>
            <person name="PuBawska J."/>
        </authorList>
    </citation>
    <scope>NUCLEOTIDE SEQUENCE [LARGE SCALE GENOMIC DNA]</scope>
    <source>
        <strain evidence="2 3">CCBAU 85046</strain>
    </source>
</reference>
<feature type="compositionally biased region" description="Basic and acidic residues" evidence="1">
    <location>
        <begin position="1"/>
        <end position="36"/>
    </location>
</feature>
<proteinExistence type="predicted"/>
<dbReference type="InterPro" id="IPR021327">
    <property type="entry name" value="DUF2934"/>
</dbReference>
<dbReference type="EMBL" id="PCDP01000061">
    <property type="protein sequence ID" value="PZM09139.1"/>
    <property type="molecule type" value="Genomic_DNA"/>
</dbReference>
<dbReference type="RefSeq" id="WP_111163290.1">
    <property type="nucleotide sequence ID" value="NZ_PCDP01000061.1"/>
</dbReference>
<feature type="compositionally biased region" description="Polar residues" evidence="1">
    <location>
        <begin position="88"/>
        <end position="97"/>
    </location>
</feature>
<evidence type="ECO:0000313" key="3">
    <source>
        <dbReference type="Proteomes" id="UP000248925"/>
    </source>
</evidence>
<dbReference type="AlphaFoldDB" id="A0A2W4C681"/>
<organism evidence="2 3">
    <name type="scientific">Rhizobium tubonense</name>
    <dbReference type="NCBI Taxonomy" id="484088"/>
    <lineage>
        <taxon>Bacteria</taxon>
        <taxon>Pseudomonadati</taxon>
        <taxon>Pseudomonadota</taxon>
        <taxon>Alphaproteobacteria</taxon>
        <taxon>Hyphomicrobiales</taxon>
        <taxon>Rhizobiaceae</taxon>
        <taxon>Rhizobium/Agrobacterium group</taxon>
        <taxon>Rhizobium</taxon>
    </lineage>
</organism>
<feature type="region of interest" description="Disordered" evidence="1">
    <location>
        <begin position="1"/>
        <end position="97"/>
    </location>
</feature>
<accession>A0A2W4C681</accession>